<keyword evidence="3" id="KW-1185">Reference proteome</keyword>
<dbReference type="Proteomes" id="UP001517367">
    <property type="component" value="Unassembled WGS sequence"/>
</dbReference>
<dbReference type="EMBL" id="SRMP02000005">
    <property type="protein sequence ID" value="MFN0290728.1"/>
    <property type="molecule type" value="Genomic_DNA"/>
</dbReference>
<name>A0ABW9JG57_9SPHI</name>
<gene>
    <name evidence="2" type="ORF">E5L68_004965</name>
</gene>
<keyword evidence="1" id="KW-1133">Transmembrane helix</keyword>
<evidence type="ECO:0000313" key="2">
    <source>
        <dbReference type="EMBL" id="MFN0290728.1"/>
    </source>
</evidence>
<protein>
    <submittedName>
        <fullName evidence="2">Uncharacterized protein</fullName>
    </submittedName>
</protein>
<evidence type="ECO:0000313" key="3">
    <source>
        <dbReference type="Proteomes" id="UP001517367"/>
    </source>
</evidence>
<keyword evidence="1" id="KW-0472">Membrane</keyword>
<comment type="caution">
    <text evidence="2">The sequence shown here is derived from an EMBL/GenBank/DDBJ whole genome shotgun (WGS) entry which is preliminary data.</text>
</comment>
<keyword evidence="1" id="KW-0812">Transmembrane</keyword>
<dbReference type="RefSeq" id="WP_171046991.1">
    <property type="nucleotide sequence ID" value="NZ_SRMP02000005.1"/>
</dbReference>
<reference evidence="2 3" key="1">
    <citation type="submission" date="2024-12" db="EMBL/GenBank/DDBJ databases">
        <authorList>
            <person name="Hu S."/>
        </authorList>
    </citation>
    <scope>NUCLEOTIDE SEQUENCE [LARGE SCALE GENOMIC DNA]</scope>
    <source>
        <strain evidence="2 3">P-25</strain>
    </source>
</reference>
<evidence type="ECO:0000256" key="1">
    <source>
        <dbReference type="SAM" id="Phobius"/>
    </source>
</evidence>
<feature type="transmembrane region" description="Helical" evidence="1">
    <location>
        <begin position="32"/>
        <end position="51"/>
    </location>
</feature>
<accession>A0ABW9JG57</accession>
<organism evidence="2 3">
    <name type="scientific">Pedobacter helvus</name>
    <dbReference type="NCBI Taxonomy" id="2563444"/>
    <lineage>
        <taxon>Bacteria</taxon>
        <taxon>Pseudomonadati</taxon>
        <taxon>Bacteroidota</taxon>
        <taxon>Sphingobacteriia</taxon>
        <taxon>Sphingobacteriales</taxon>
        <taxon>Sphingobacteriaceae</taxon>
        <taxon>Pedobacter</taxon>
    </lineage>
</organism>
<proteinExistence type="predicted"/>
<sequence length="53" mass="5954">MIANVQQTATPSFYQVREKQVAKPSTYKQRVMADRIVMLLMLVTTIVLAVVTA</sequence>